<name>A0A0K6HXH8_9BURK</name>
<evidence type="ECO:0000256" key="2">
    <source>
        <dbReference type="ARBA" id="ARBA00022729"/>
    </source>
</evidence>
<dbReference type="InterPro" id="IPR014340">
    <property type="entry name" value="LptA"/>
</dbReference>
<keyword evidence="2 4" id="KW-0732">Signal</keyword>
<dbReference type="Pfam" id="PF03968">
    <property type="entry name" value="LptD_N"/>
    <property type="match status" value="1"/>
</dbReference>
<protein>
    <recommendedName>
        <fullName evidence="4">Lipopolysaccharide export system protein LptA</fullName>
    </recommendedName>
</protein>
<dbReference type="PANTHER" id="PTHR36504">
    <property type="entry name" value="LIPOPOLYSACCHARIDE EXPORT SYSTEM PROTEIN LPTA"/>
    <property type="match status" value="1"/>
</dbReference>
<dbReference type="RefSeq" id="WP_055449947.1">
    <property type="nucleotide sequence ID" value="NZ_CYHF01000003.1"/>
</dbReference>
<dbReference type="GO" id="GO:0030288">
    <property type="term" value="C:outer membrane-bounded periplasmic space"/>
    <property type="evidence" value="ECO:0007669"/>
    <property type="project" value="TreeGrafter"/>
</dbReference>
<dbReference type="NCBIfam" id="TIGR03002">
    <property type="entry name" value="outer_YhbN_LptA"/>
    <property type="match status" value="1"/>
</dbReference>
<dbReference type="InterPro" id="IPR052037">
    <property type="entry name" value="LPS_export_LptA"/>
</dbReference>
<reference evidence="8" key="1">
    <citation type="submission" date="2015-08" db="EMBL/GenBank/DDBJ databases">
        <authorList>
            <person name="Varghese N."/>
        </authorList>
    </citation>
    <scope>NUCLEOTIDE SEQUENCE [LARGE SCALE GENOMIC DNA]</scope>
    <source>
        <strain evidence="8">DSM 18181</strain>
    </source>
</reference>
<evidence type="ECO:0000256" key="3">
    <source>
        <dbReference type="ARBA" id="ARBA00022764"/>
    </source>
</evidence>
<dbReference type="Gene3D" id="2.60.450.10">
    <property type="entry name" value="Lipopolysaccharide (LPS) transport protein A like domain"/>
    <property type="match status" value="1"/>
</dbReference>
<evidence type="ECO:0000256" key="1">
    <source>
        <dbReference type="ARBA" id="ARBA00022448"/>
    </source>
</evidence>
<comment type="function">
    <text evidence="4">Involved in the assembly of lipopolysaccharide (LPS). Required for the translocation of LPS from the inner membrane to the outer membrane.</text>
</comment>
<dbReference type="GO" id="GO:0009279">
    <property type="term" value="C:cell outer membrane"/>
    <property type="evidence" value="ECO:0007669"/>
    <property type="project" value="TreeGrafter"/>
</dbReference>
<dbReference type="PANTHER" id="PTHR36504:SF1">
    <property type="entry name" value="LIPOPOLYSACCHARIDE EXPORT SYSTEM PROTEIN LPTA"/>
    <property type="match status" value="1"/>
</dbReference>
<keyword evidence="3 4" id="KW-0574">Periplasm</keyword>
<dbReference type="GO" id="GO:0015920">
    <property type="term" value="P:lipopolysaccharide transport"/>
    <property type="evidence" value="ECO:0007669"/>
    <property type="project" value="UniProtKB-UniRule"/>
</dbReference>
<dbReference type="STRING" id="339866.GCA_001418255_01014"/>
<comment type="subcellular location">
    <subcellularLocation>
        <location evidence="4">Periplasm</location>
    </subcellularLocation>
</comment>
<dbReference type="EMBL" id="CYHF01000003">
    <property type="protein sequence ID" value="CUA95523.1"/>
    <property type="molecule type" value="Genomic_DNA"/>
</dbReference>
<evidence type="ECO:0000256" key="4">
    <source>
        <dbReference type="HAMAP-Rule" id="MF_01914"/>
    </source>
</evidence>
<evidence type="ECO:0000313" key="8">
    <source>
        <dbReference type="Proteomes" id="UP000183649"/>
    </source>
</evidence>
<accession>A0A0K6HXH8</accession>
<dbReference type="HAMAP" id="MF_01914">
    <property type="entry name" value="LPS_assembly_LptA"/>
    <property type="match status" value="1"/>
</dbReference>
<keyword evidence="8" id="KW-1185">Reference proteome</keyword>
<gene>
    <name evidence="4" type="primary">lptA</name>
    <name evidence="7" type="ORF">Ga0061069_103134</name>
</gene>
<dbReference type="Proteomes" id="UP000183649">
    <property type="component" value="Unassembled WGS sequence"/>
</dbReference>
<feature type="signal peptide" evidence="4">
    <location>
        <begin position="1"/>
        <end position="26"/>
    </location>
</feature>
<keyword evidence="1 4" id="KW-0813">Transport</keyword>
<dbReference type="OrthoDB" id="5294855at2"/>
<comment type="similarity">
    <text evidence="4">Belongs to the LptA family.</text>
</comment>
<dbReference type="GO" id="GO:0017089">
    <property type="term" value="F:glycolipid transfer activity"/>
    <property type="evidence" value="ECO:0007669"/>
    <property type="project" value="TreeGrafter"/>
</dbReference>
<proteinExistence type="inferred from homology"/>
<feature type="domain" description="Organic solvent tolerance-like N-terminal" evidence="6">
    <location>
        <begin position="36"/>
        <end position="157"/>
    </location>
</feature>
<evidence type="ECO:0000313" key="7">
    <source>
        <dbReference type="EMBL" id="CUA95523.1"/>
    </source>
</evidence>
<sequence precursor="true">MPMKRVARSLLFVLLCALHLAPFAQSAQTDRNQPIHIEADAMRYDDVHQTSVFTGNVVVTKGSLVLRAATVDVRQAPDGYQYATALAAPGQLATFQRQLDVAPGQPAQTLDGAAQRIEYDGKTDVVTLRGQAMLSRLIDGRLMDRSQGNVIAYNQITDVFTVEGGAAGATATNPGGRVRVMLTPQPPASSAPAAPKSPPALKVAPKLGTQP</sequence>
<feature type="chain" id="PRO_5008990671" description="Lipopolysaccharide export system protein LptA" evidence="4">
    <location>
        <begin position="27"/>
        <end position="211"/>
    </location>
</feature>
<feature type="compositionally biased region" description="Low complexity" evidence="5">
    <location>
        <begin position="190"/>
        <end position="211"/>
    </location>
</feature>
<dbReference type="AlphaFoldDB" id="A0A0K6HXH8"/>
<dbReference type="GO" id="GO:0043165">
    <property type="term" value="P:Gram-negative-bacterium-type cell outer membrane assembly"/>
    <property type="evidence" value="ECO:0007669"/>
    <property type="project" value="UniProtKB-UniRule"/>
</dbReference>
<dbReference type="GO" id="GO:0001530">
    <property type="term" value="F:lipopolysaccharide binding"/>
    <property type="evidence" value="ECO:0007669"/>
    <property type="project" value="InterPro"/>
</dbReference>
<evidence type="ECO:0000259" key="6">
    <source>
        <dbReference type="Pfam" id="PF03968"/>
    </source>
</evidence>
<dbReference type="InterPro" id="IPR005653">
    <property type="entry name" value="OstA-like_N"/>
</dbReference>
<evidence type="ECO:0000256" key="5">
    <source>
        <dbReference type="SAM" id="MobiDB-lite"/>
    </source>
</evidence>
<organism evidence="7 8">
    <name type="scientific">Thiomonas bhubaneswarensis</name>
    <dbReference type="NCBI Taxonomy" id="339866"/>
    <lineage>
        <taxon>Bacteria</taxon>
        <taxon>Pseudomonadati</taxon>
        <taxon>Pseudomonadota</taxon>
        <taxon>Betaproteobacteria</taxon>
        <taxon>Burkholderiales</taxon>
        <taxon>Thiomonas</taxon>
    </lineage>
</organism>
<feature type="region of interest" description="Disordered" evidence="5">
    <location>
        <begin position="170"/>
        <end position="211"/>
    </location>
</feature>
<comment type="subunit">
    <text evidence="4">Component of the lipopolysaccharide transport and assembly complex.</text>
</comment>